<evidence type="ECO:0000313" key="1">
    <source>
        <dbReference type="EMBL" id="KFD57914.1"/>
    </source>
</evidence>
<organism evidence="2">
    <name type="scientific">Trichuris suis</name>
    <name type="common">pig whipworm</name>
    <dbReference type="NCBI Taxonomy" id="68888"/>
    <lineage>
        <taxon>Eukaryota</taxon>
        <taxon>Metazoa</taxon>
        <taxon>Ecdysozoa</taxon>
        <taxon>Nematoda</taxon>
        <taxon>Enoplea</taxon>
        <taxon>Dorylaimia</taxon>
        <taxon>Trichinellida</taxon>
        <taxon>Trichuridae</taxon>
        <taxon>Trichuris</taxon>
    </lineage>
</organism>
<sequence length="82" mass="8993">MDIFVGGSLMEATAAVLPMNRIVVDLSSAGGQRFGRRVAMSPMRSSMMWIKRQLAVNGRTICPKDIVNEKMVSHTEAAKRLA</sequence>
<dbReference type="EMBL" id="KL367485">
    <property type="protein sequence ID" value="KFD70910.1"/>
    <property type="molecule type" value="Genomic_DNA"/>
</dbReference>
<reference evidence="2 3" key="1">
    <citation type="journal article" date="2014" name="Nat. Genet.">
        <title>Genome and transcriptome of the porcine whipworm Trichuris suis.</title>
        <authorList>
            <person name="Jex A.R."/>
            <person name="Nejsum P."/>
            <person name="Schwarz E.M."/>
            <person name="Hu L."/>
            <person name="Young N.D."/>
            <person name="Hall R.S."/>
            <person name="Korhonen P.K."/>
            <person name="Liao S."/>
            <person name="Thamsborg S."/>
            <person name="Xia J."/>
            <person name="Xu P."/>
            <person name="Wang S."/>
            <person name="Scheerlinck J.P."/>
            <person name="Hofmann A."/>
            <person name="Sternberg P.W."/>
            <person name="Wang J."/>
            <person name="Gasser R.B."/>
        </authorList>
    </citation>
    <scope>NUCLEOTIDE SEQUENCE [LARGE SCALE GENOMIC DNA]</scope>
    <source>
        <strain evidence="2">DCEP-RM93F</strain>
        <strain evidence="1">DCEP-RM93M</strain>
    </source>
</reference>
<keyword evidence="3" id="KW-1185">Reference proteome</keyword>
<dbReference type="Proteomes" id="UP000030758">
    <property type="component" value="Unassembled WGS sequence"/>
</dbReference>
<name>A0A085NN64_9BILA</name>
<proteinExistence type="predicted"/>
<dbReference type="Proteomes" id="UP000030764">
    <property type="component" value="Unassembled WGS sequence"/>
</dbReference>
<evidence type="ECO:0000313" key="3">
    <source>
        <dbReference type="Proteomes" id="UP000030764"/>
    </source>
</evidence>
<dbReference type="AlphaFoldDB" id="A0A085NN64"/>
<dbReference type="EMBL" id="KL363186">
    <property type="protein sequence ID" value="KFD57914.1"/>
    <property type="molecule type" value="Genomic_DNA"/>
</dbReference>
<accession>A0A085NN64</accession>
<evidence type="ECO:0000313" key="2">
    <source>
        <dbReference type="EMBL" id="KFD70910.1"/>
    </source>
</evidence>
<gene>
    <name evidence="1" type="ORF">M513_01147</name>
    <name evidence="2" type="ORF">M514_01147</name>
</gene>
<protein>
    <submittedName>
        <fullName evidence="2">Uncharacterized protein</fullName>
    </submittedName>
</protein>